<keyword evidence="2" id="KW-1185">Reference proteome</keyword>
<evidence type="ECO:0000313" key="2">
    <source>
        <dbReference type="Proteomes" id="UP000266183"/>
    </source>
</evidence>
<accession>A0A385ST01</accession>
<dbReference type="Gene3D" id="2.60.120.10">
    <property type="entry name" value="Jelly Rolls"/>
    <property type="match status" value="1"/>
</dbReference>
<dbReference type="AlphaFoldDB" id="A0A385ST01"/>
<evidence type="ECO:0000313" key="1">
    <source>
        <dbReference type="EMBL" id="AYB33451.1"/>
    </source>
</evidence>
<dbReference type="Proteomes" id="UP000266183">
    <property type="component" value="Chromosome"/>
</dbReference>
<dbReference type="EMBL" id="CP032382">
    <property type="protein sequence ID" value="AYB33451.1"/>
    <property type="molecule type" value="Genomic_DNA"/>
</dbReference>
<proteinExistence type="predicted"/>
<protein>
    <submittedName>
        <fullName evidence="1">Pirin</fullName>
    </submittedName>
</protein>
<dbReference type="KEGG" id="chk:D4L85_23940"/>
<organism evidence="1 2">
    <name type="scientific">Chryseolinea soli</name>
    <dbReference type="NCBI Taxonomy" id="2321403"/>
    <lineage>
        <taxon>Bacteria</taxon>
        <taxon>Pseudomonadati</taxon>
        <taxon>Bacteroidota</taxon>
        <taxon>Cytophagia</taxon>
        <taxon>Cytophagales</taxon>
        <taxon>Fulvivirgaceae</taxon>
        <taxon>Chryseolinea</taxon>
    </lineage>
</organism>
<sequence>MHRSFHSFNFATYQLAHRQPFGALRVFNDETLMPGASITYSLTDDHLVLLLPVAGGINFEMGGGTQFVEAGETAWINGRKGSVLTINNPYETGAVDFISAWIALPELNDQLPVTLPFDLTTTNTLHTLFASPQIKAHIGKFTGRADATFKTSEGNTRLFAFVLEGAFEFTERLLLHRDGLALNAVTEADFESLSDGAILLILEV</sequence>
<name>A0A385ST01_9BACT</name>
<dbReference type="RefSeq" id="WP_119756687.1">
    <property type="nucleotide sequence ID" value="NZ_CP032382.1"/>
</dbReference>
<reference evidence="2" key="1">
    <citation type="submission" date="2018-09" db="EMBL/GenBank/DDBJ databases">
        <title>Chryseolinea sp. KIS68-18 isolated from soil.</title>
        <authorList>
            <person name="Weon H.-Y."/>
            <person name="Kwon S.-W."/>
            <person name="Lee S.A."/>
        </authorList>
    </citation>
    <scope>NUCLEOTIDE SEQUENCE [LARGE SCALE GENOMIC DNA]</scope>
    <source>
        <strain evidence="2">KIS68-18</strain>
    </source>
</reference>
<dbReference type="SUPFAM" id="SSF51182">
    <property type="entry name" value="RmlC-like cupins"/>
    <property type="match status" value="1"/>
</dbReference>
<dbReference type="OrthoDB" id="321327at2"/>
<gene>
    <name evidence="1" type="ORF">D4L85_23940</name>
</gene>
<dbReference type="InterPro" id="IPR014710">
    <property type="entry name" value="RmlC-like_jellyroll"/>
</dbReference>
<dbReference type="InterPro" id="IPR011051">
    <property type="entry name" value="RmlC_Cupin_sf"/>
</dbReference>